<dbReference type="AlphaFoldDB" id="A0A5B7J9C6"/>
<keyword evidence="2" id="KW-1185">Reference proteome</keyword>
<sequence length="120" mass="13454">MDPWIPMASQGSQASPAQLLTGCQLRDAIPVDASLYKVSEQWAWQLRERERAMARLGDIAALRHNQTAHNLKPLVPGQRTRIQNSGNGRWDRAGTVLKITVPRKYLVQLDGSGRATIRNR</sequence>
<gene>
    <name evidence="1" type="ORF">E2C01_087900</name>
</gene>
<proteinExistence type="predicted"/>
<reference evidence="1 2" key="1">
    <citation type="submission" date="2019-05" db="EMBL/GenBank/DDBJ databases">
        <title>Another draft genome of Portunus trituberculatus and its Hox gene families provides insights of decapod evolution.</title>
        <authorList>
            <person name="Jeong J.-H."/>
            <person name="Song I."/>
            <person name="Kim S."/>
            <person name="Choi T."/>
            <person name="Kim D."/>
            <person name="Ryu S."/>
            <person name="Kim W."/>
        </authorList>
    </citation>
    <scope>NUCLEOTIDE SEQUENCE [LARGE SCALE GENOMIC DNA]</scope>
    <source>
        <tissue evidence="1">Muscle</tissue>
    </source>
</reference>
<comment type="caution">
    <text evidence="1">The sequence shown here is derived from an EMBL/GenBank/DDBJ whole genome shotgun (WGS) entry which is preliminary data.</text>
</comment>
<accession>A0A5B7J9C6</accession>
<dbReference type="OrthoDB" id="6369662at2759"/>
<organism evidence="1 2">
    <name type="scientific">Portunus trituberculatus</name>
    <name type="common">Swimming crab</name>
    <name type="synonym">Neptunus trituberculatus</name>
    <dbReference type="NCBI Taxonomy" id="210409"/>
    <lineage>
        <taxon>Eukaryota</taxon>
        <taxon>Metazoa</taxon>
        <taxon>Ecdysozoa</taxon>
        <taxon>Arthropoda</taxon>
        <taxon>Crustacea</taxon>
        <taxon>Multicrustacea</taxon>
        <taxon>Malacostraca</taxon>
        <taxon>Eumalacostraca</taxon>
        <taxon>Eucarida</taxon>
        <taxon>Decapoda</taxon>
        <taxon>Pleocyemata</taxon>
        <taxon>Brachyura</taxon>
        <taxon>Eubrachyura</taxon>
        <taxon>Portunoidea</taxon>
        <taxon>Portunidae</taxon>
        <taxon>Portuninae</taxon>
        <taxon>Portunus</taxon>
    </lineage>
</organism>
<evidence type="ECO:0000313" key="1">
    <source>
        <dbReference type="EMBL" id="MPC92792.1"/>
    </source>
</evidence>
<protein>
    <submittedName>
        <fullName evidence="1">Uncharacterized protein</fullName>
    </submittedName>
</protein>
<dbReference type="Proteomes" id="UP000324222">
    <property type="component" value="Unassembled WGS sequence"/>
</dbReference>
<evidence type="ECO:0000313" key="2">
    <source>
        <dbReference type="Proteomes" id="UP000324222"/>
    </source>
</evidence>
<name>A0A5B7J9C6_PORTR</name>
<dbReference type="EMBL" id="VSRR010092496">
    <property type="protein sequence ID" value="MPC92792.1"/>
    <property type="molecule type" value="Genomic_DNA"/>
</dbReference>